<dbReference type="Proteomes" id="UP000031518">
    <property type="component" value="Unassembled WGS sequence"/>
</dbReference>
<accession>A0A0B6X1F8</accession>
<sequence precursor="true">MLKKLVSIITAGLVVNLLCVASVTAETNADKEVRFAENVKAGIVRLGIGPEARVEIKLRDGRKLKGYISEIGDEYFVVTDAKTGTATSIPYPQVQKAKGHNTRQNIIVAVVLGFLIVGLILAAKA</sequence>
<dbReference type="AlphaFoldDB" id="A0A0B6X1F8"/>
<evidence type="ECO:0000256" key="1">
    <source>
        <dbReference type="SAM" id="Phobius"/>
    </source>
</evidence>
<dbReference type="EMBL" id="CBXV010000008">
    <property type="protein sequence ID" value="CDM67126.1"/>
    <property type="molecule type" value="Genomic_DNA"/>
</dbReference>
<dbReference type="RefSeq" id="WP_041978740.1">
    <property type="nucleotide sequence ID" value="NZ_CBXV010000008.1"/>
</dbReference>
<keyword evidence="1" id="KW-0812">Transmembrane</keyword>
<evidence type="ECO:0000313" key="3">
    <source>
        <dbReference type="EMBL" id="CDM67126.1"/>
    </source>
</evidence>
<name>A0A0B6X1F8_9BACT</name>
<dbReference type="STRING" id="454194.PYK22_03175"/>
<evidence type="ECO:0000313" key="4">
    <source>
        <dbReference type="Proteomes" id="UP000031518"/>
    </source>
</evidence>
<keyword evidence="2" id="KW-0732">Signal</keyword>
<protein>
    <submittedName>
        <fullName evidence="3">Uncharacterized protein</fullName>
    </submittedName>
</protein>
<proteinExistence type="predicted"/>
<feature type="chain" id="PRO_5002123117" evidence="2">
    <location>
        <begin position="26"/>
        <end position="125"/>
    </location>
</feature>
<keyword evidence="1" id="KW-0472">Membrane</keyword>
<evidence type="ECO:0000256" key="2">
    <source>
        <dbReference type="SAM" id="SignalP"/>
    </source>
</evidence>
<keyword evidence="4" id="KW-1185">Reference proteome</keyword>
<feature type="transmembrane region" description="Helical" evidence="1">
    <location>
        <begin position="106"/>
        <end position="123"/>
    </location>
</feature>
<reference evidence="3 4" key="1">
    <citation type="submission" date="2013-12" db="EMBL/GenBank/DDBJ databases">
        <authorList>
            <person name="Stott M."/>
        </authorList>
    </citation>
    <scope>NUCLEOTIDE SEQUENCE [LARGE SCALE GENOMIC DNA]</scope>
    <source>
        <strain evidence="3 4">K22</strain>
    </source>
</reference>
<gene>
    <name evidence="3" type="ORF">PYK22_03175</name>
</gene>
<reference evidence="3 4" key="2">
    <citation type="submission" date="2015-01" db="EMBL/GenBank/DDBJ databases">
        <title>Complete genome sequence of Pyrinomonas methylaliphatogenes type strain K22T.</title>
        <authorList>
            <person name="Lee K.C.Y."/>
            <person name="Power J.F."/>
            <person name="Dunfield P.F."/>
            <person name="Morgan X.C."/>
            <person name="Huttenhower C."/>
            <person name="Stott M.B."/>
        </authorList>
    </citation>
    <scope>NUCLEOTIDE SEQUENCE [LARGE SCALE GENOMIC DNA]</scope>
    <source>
        <strain evidence="3 4">K22</strain>
    </source>
</reference>
<keyword evidence="1" id="KW-1133">Transmembrane helix</keyword>
<feature type="signal peptide" evidence="2">
    <location>
        <begin position="1"/>
        <end position="25"/>
    </location>
</feature>
<organism evidence="3 4">
    <name type="scientific">Pyrinomonas methylaliphatogenes</name>
    <dbReference type="NCBI Taxonomy" id="454194"/>
    <lineage>
        <taxon>Bacteria</taxon>
        <taxon>Pseudomonadati</taxon>
        <taxon>Acidobacteriota</taxon>
        <taxon>Blastocatellia</taxon>
        <taxon>Blastocatellales</taxon>
        <taxon>Pyrinomonadaceae</taxon>
        <taxon>Pyrinomonas</taxon>
    </lineage>
</organism>